<keyword evidence="1" id="KW-0812">Transmembrane</keyword>
<feature type="transmembrane region" description="Helical" evidence="1">
    <location>
        <begin position="118"/>
        <end position="138"/>
    </location>
</feature>
<evidence type="ECO:0000313" key="3">
    <source>
        <dbReference type="Proteomes" id="UP001597557"/>
    </source>
</evidence>
<comment type="caution">
    <text evidence="2">The sequence shown here is derived from an EMBL/GenBank/DDBJ whole genome shotgun (WGS) entry which is preliminary data.</text>
</comment>
<keyword evidence="3" id="KW-1185">Reference proteome</keyword>
<dbReference type="EMBL" id="JBHUPD010000003">
    <property type="protein sequence ID" value="MFD2873890.1"/>
    <property type="molecule type" value="Genomic_DNA"/>
</dbReference>
<reference evidence="3" key="1">
    <citation type="journal article" date="2019" name="Int. J. Syst. Evol. Microbiol.">
        <title>The Global Catalogue of Microorganisms (GCM) 10K type strain sequencing project: providing services to taxonomists for standard genome sequencing and annotation.</title>
        <authorList>
            <consortium name="The Broad Institute Genomics Platform"/>
            <consortium name="The Broad Institute Genome Sequencing Center for Infectious Disease"/>
            <person name="Wu L."/>
            <person name="Ma J."/>
        </authorList>
    </citation>
    <scope>NUCLEOTIDE SEQUENCE [LARGE SCALE GENOMIC DNA]</scope>
    <source>
        <strain evidence="3">KCTC 22437</strain>
    </source>
</reference>
<sequence length="220" mass="25427">MKPIAEQQQSIKTLLRSILKYKETYDEVYDHILSSLEGLPTDANFAHTIRDIVENELGGARGLKTLERKLFISSIRGFIKDYFINIKESFTSVLMVPIALCTWLFYRAIISGRLDQEGASAIIIHMTLDVCILIMFLFNYKKWRSKQHSIPGIISVRRTLLKFSSTLLFIPFILWAKTHAFYANHDIPVKVLTALFLIAVVHIISCFKLFMNKKNFQYTT</sequence>
<evidence type="ECO:0000313" key="2">
    <source>
        <dbReference type="EMBL" id="MFD2873890.1"/>
    </source>
</evidence>
<feature type="transmembrane region" description="Helical" evidence="1">
    <location>
        <begin position="191"/>
        <end position="211"/>
    </location>
</feature>
<feature type="transmembrane region" description="Helical" evidence="1">
    <location>
        <begin position="89"/>
        <end position="106"/>
    </location>
</feature>
<name>A0ABW5YG36_9SPHI</name>
<accession>A0ABW5YG36</accession>
<keyword evidence="1" id="KW-0472">Membrane</keyword>
<organism evidence="2 3">
    <name type="scientific">Mucilaginibacter ximonensis</name>
    <dbReference type="NCBI Taxonomy" id="538021"/>
    <lineage>
        <taxon>Bacteria</taxon>
        <taxon>Pseudomonadati</taxon>
        <taxon>Bacteroidota</taxon>
        <taxon>Sphingobacteriia</taxon>
        <taxon>Sphingobacteriales</taxon>
        <taxon>Sphingobacteriaceae</taxon>
        <taxon>Mucilaginibacter</taxon>
    </lineage>
</organism>
<dbReference type="RefSeq" id="WP_377187502.1">
    <property type="nucleotide sequence ID" value="NZ_JBHUPD010000003.1"/>
</dbReference>
<keyword evidence="1" id="KW-1133">Transmembrane helix</keyword>
<dbReference type="Proteomes" id="UP001597557">
    <property type="component" value="Unassembled WGS sequence"/>
</dbReference>
<protein>
    <submittedName>
        <fullName evidence="2">Uncharacterized protein</fullName>
    </submittedName>
</protein>
<feature type="transmembrane region" description="Helical" evidence="1">
    <location>
        <begin position="159"/>
        <end position="176"/>
    </location>
</feature>
<proteinExistence type="predicted"/>
<gene>
    <name evidence="2" type="ORF">ACFS5N_15520</name>
</gene>
<evidence type="ECO:0000256" key="1">
    <source>
        <dbReference type="SAM" id="Phobius"/>
    </source>
</evidence>